<reference evidence="1" key="1">
    <citation type="submission" date="2020-11" db="EMBL/GenBank/DDBJ databases">
        <authorList>
            <consortium name="DOE Joint Genome Institute"/>
            <person name="Ahrendt S."/>
            <person name="Riley R."/>
            <person name="Andreopoulos W."/>
            <person name="Labutti K."/>
            <person name="Pangilinan J."/>
            <person name="Ruiz-Duenas F.J."/>
            <person name="Barrasa J.M."/>
            <person name="Sanchez-Garcia M."/>
            <person name="Camarero S."/>
            <person name="Miyauchi S."/>
            <person name="Serrano A."/>
            <person name="Linde D."/>
            <person name="Babiker R."/>
            <person name="Drula E."/>
            <person name="Ayuso-Fernandez I."/>
            <person name="Pacheco R."/>
            <person name="Padilla G."/>
            <person name="Ferreira P."/>
            <person name="Barriuso J."/>
            <person name="Kellner H."/>
            <person name="Castanera R."/>
            <person name="Alfaro M."/>
            <person name="Ramirez L."/>
            <person name="Pisabarro A.G."/>
            <person name="Kuo A."/>
            <person name="Tritt A."/>
            <person name="Lipzen A."/>
            <person name="He G."/>
            <person name="Yan M."/>
            <person name="Ng V."/>
            <person name="Cullen D."/>
            <person name="Martin F."/>
            <person name="Rosso M.-N."/>
            <person name="Henrissat B."/>
            <person name="Hibbett D."/>
            <person name="Martinez A.T."/>
            <person name="Grigoriev I.V."/>
        </authorList>
    </citation>
    <scope>NUCLEOTIDE SEQUENCE</scope>
    <source>
        <strain evidence="1">CBS 247.69</strain>
    </source>
</reference>
<keyword evidence="2" id="KW-1185">Reference proteome</keyword>
<evidence type="ECO:0000313" key="2">
    <source>
        <dbReference type="Proteomes" id="UP000807353"/>
    </source>
</evidence>
<dbReference type="Proteomes" id="UP000807353">
    <property type="component" value="Unassembled WGS sequence"/>
</dbReference>
<dbReference type="AlphaFoldDB" id="A0A9P5XUV8"/>
<accession>A0A9P5XUV8</accession>
<evidence type="ECO:0000313" key="1">
    <source>
        <dbReference type="EMBL" id="KAF9456131.1"/>
    </source>
</evidence>
<name>A0A9P5XUV8_9AGAR</name>
<proteinExistence type="predicted"/>
<protein>
    <submittedName>
        <fullName evidence="1">Uncharacterized protein</fullName>
    </submittedName>
</protein>
<sequence length="85" mass="9838">MPWKAGQYYCLWMAVWKEEYSYCWLLSMKAWHANLSITLSLYASGKHSGWWDTQSFHDLNFGVLTIIRDCPNISTSNMSGSFTAC</sequence>
<gene>
    <name evidence="1" type="ORF">BDZ94DRAFT_440259</name>
</gene>
<dbReference type="EMBL" id="MU150455">
    <property type="protein sequence ID" value="KAF9456131.1"/>
    <property type="molecule type" value="Genomic_DNA"/>
</dbReference>
<comment type="caution">
    <text evidence="1">The sequence shown here is derived from an EMBL/GenBank/DDBJ whole genome shotgun (WGS) entry which is preliminary data.</text>
</comment>
<organism evidence="1 2">
    <name type="scientific">Collybia nuda</name>
    <dbReference type="NCBI Taxonomy" id="64659"/>
    <lineage>
        <taxon>Eukaryota</taxon>
        <taxon>Fungi</taxon>
        <taxon>Dikarya</taxon>
        <taxon>Basidiomycota</taxon>
        <taxon>Agaricomycotina</taxon>
        <taxon>Agaricomycetes</taxon>
        <taxon>Agaricomycetidae</taxon>
        <taxon>Agaricales</taxon>
        <taxon>Tricholomatineae</taxon>
        <taxon>Clitocybaceae</taxon>
        <taxon>Collybia</taxon>
    </lineage>
</organism>